<reference evidence="1" key="2">
    <citation type="journal article" date="2023" name="Commun. Biol.">
        <title>Intrasexual cuticular hydrocarbon dimorphism in a wasp sheds light on hydrocarbon biosynthesis genes in Hymenoptera.</title>
        <authorList>
            <person name="Moris V.C."/>
            <person name="Podsiadlowski L."/>
            <person name="Martin S."/>
            <person name="Oeyen J.P."/>
            <person name="Donath A."/>
            <person name="Petersen M."/>
            <person name="Wilbrandt J."/>
            <person name="Misof B."/>
            <person name="Liedtke D."/>
            <person name="Thamm M."/>
            <person name="Scheiner R."/>
            <person name="Schmitt T."/>
            <person name="Niehuis O."/>
        </authorList>
    </citation>
    <scope>NUCLEOTIDE SEQUENCE</scope>
    <source>
        <strain evidence="1">GBR_01_08_01A</strain>
    </source>
</reference>
<comment type="caution">
    <text evidence="1">The sequence shown here is derived from an EMBL/GenBank/DDBJ whole genome shotgun (WGS) entry which is preliminary data.</text>
</comment>
<evidence type="ECO:0000313" key="1">
    <source>
        <dbReference type="EMBL" id="KAK2586621.1"/>
    </source>
</evidence>
<name>A0AAD9VTP6_9HYME</name>
<dbReference type="AlphaFoldDB" id="A0AAD9VTP6"/>
<organism evidence="1 2">
    <name type="scientific">Odynerus spinipes</name>
    <dbReference type="NCBI Taxonomy" id="1348599"/>
    <lineage>
        <taxon>Eukaryota</taxon>
        <taxon>Metazoa</taxon>
        <taxon>Ecdysozoa</taxon>
        <taxon>Arthropoda</taxon>
        <taxon>Hexapoda</taxon>
        <taxon>Insecta</taxon>
        <taxon>Pterygota</taxon>
        <taxon>Neoptera</taxon>
        <taxon>Endopterygota</taxon>
        <taxon>Hymenoptera</taxon>
        <taxon>Apocrita</taxon>
        <taxon>Aculeata</taxon>
        <taxon>Vespoidea</taxon>
        <taxon>Vespidae</taxon>
        <taxon>Eumeninae</taxon>
        <taxon>Odynerus</taxon>
    </lineage>
</organism>
<protein>
    <submittedName>
        <fullName evidence="1">Uncharacterized protein</fullName>
    </submittedName>
</protein>
<gene>
    <name evidence="1" type="ORF">KPH14_011494</name>
</gene>
<accession>A0AAD9VTP6</accession>
<keyword evidence="2" id="KW-1185">Reference proteome</keyword>
<evidence type="ECO:0000313" key="2">
    <source>
        <dbReference type="Proteomes" id="UP001258017"/>
    </source>
</evidence>
<proteinExistence type="predicted"/>
<dbReference type="EMBL" id="JAIFRP010000012">
    <property type="protein sequence ID" value="KAK2586621.1"/>
    <property type="molecule type" value="Genomic_DNA"/>
</dbReference>
<reference evidence="1" key="1">
    <citation type="submission" date="2021-08" db="EMBL/GenBank/DDBJ databases">
        <authorList>
            <person name="Misof B."/>
            <person name="Oliver O."/>
            <person name="Podsiadlowski L."/>
            <person name="Donath A."/>
            <person name="Peters R."/>
            <person name="Mayer C."/>
            <person name="Rust J."/>
            <person name="Gunkel S."/>
            <person name="Lesny P."/>
            <person name="Martin S."/>
            <person name="Oeyen J.P."/>
            <person name="Petersen M."/>
            <person name="Panagiotis P."/>
            <person name="Wilbrandt J."/>
            <person name="Tanja T."/>
        </authorList>
    </citation>
    <scope>NUCLEOTIDE SEQUENCE</scope>
    <source>
        <strain evidence="1">GBR_01_08_01A</strain>
        <tissue evidence="1">Thorax + abdomen</tissue>
    </source>
</reference>
<sequence length="115" mass="13301">MHENGTLLLLTRTTEICEKTYIRTFQSPRNPNNTGSYNKASICRKTFDRRTSVVVTTRAIHRGQIVAMDLGGQELLLAENRWEILTNGIWAKLNTLSLSVTRRRNWRYEGGLIHR</sequence>
<dbReference type="Proteomes" id="UP001258017">
    <property type="component" value="Unassembled WGS sequence"/>
</dbReference>